<protein>
    <submittedName>
        <fullName evidence="1">Uncharacterized protein</fullName>
    </submittedName>
</protein>
<sequence length="65" mass="6974">MARDGTTGDTARLTCWSELKAHTHSYGQGVSMGRSCCGIAVRREKEFLSKVLQSPPAAPGPTTHE</sequence>
<proteinExistence type="predicted"/>
<evidence type="ECO:0000313" key="1">
    <source>
        <dbReference type="EMBL" id="KIK27267.1"/>
    </source>
</evidence>
<dbReference type="AlphaFoldDB" id="A0A0C9ZYG4"/>
<accession>A0A0C9ZYG4</accession>
<dbReference type="Proteomes" id="UP000054018">
    <property type="component" value="Unassembled WGS sequence"/>
</dbReference>
<gene>
    <name evidence="1" type="ORF">PISMIDRAFT_675139</name>
</gene>
<evidence type="ECO:0000313" key="2">
    <source>
        <dbReference type="Proteomes" id="UP000054018"/>
    </source>
</evidence>
<organism evidence="1 2">
    <name type="scientific">Pisolithus microcarpus 441</name>
    <dbReference type="NCBI Taxonomy" id="765257"/>
    <lineage>
        <taxon>Eukaryota</taxon>
        <taxon>Fungi</taxon>
        <taxon>Dikarya</taxon>
        <taxon>Basidiomycota</taxon>
        <taxon>Agaricomycotina</taxon>
        <taxon>Agaricomycetes</taxon>
        <taxon>Agaricomycetidae</taxon>
        <taxon>Boletales</taxon>
        <taxon>Sclerodermatineae</taxon>
        <taxon>Pisolithaceae</taxon>
        <taxon>Pisolithus</taxon>
    </lineage>
</organism>
<dbReference type="HOGENOM" id="CLU_2850546_0_0_1"/>
<reference evidence="2" key="2">
    <citation type="submission" date="2015-01" db="EMBL/GenBank/DDBJ databases">
        <title>Evolutionary Origins and Diversification of the Mycorrhizal Mutualists.</title>
        <authorList>
            <consortium name="DOE Joint Genome Institute"/>
            <consortium name="Mycorrhizal Genomics Consortium"/>
            <person name="Kohler A."/>
            <person name="Kuo A."/>
            <person name="Nagy L.G."/>
            <person name="Floudas D."/>
            <person name="Copeland A."/>
            <person name="Barry K.W."/>
            <person name="Cichocki N."/>
            <person name="Veneault-Fourrey C."/>
            <person name="LaButti K."/>
            <person name="Lindquist E.A."/>
            <person name="Lipzen A."/>
            <person name="Lundell T."/>
            <person name="Morin E."/>
            <person name="Murat C."/>
            <person name="Riley R."/>
            <person name="Ohm R."/>
            <person name="Sun H."/>
            <person name="Tunlid A."/>
            <person name="Henrissat B."/>
            <person name="Grigoriev I.V."/>
            <person name="Hibbett D.S."/>
            <person name="Martin F."/>
        </authorList>
    </citation>
    <scope>NUCLEOTIDE SEQUENCE [LARGE SCALE GENOMIC DNA]</scope>
    <source>
        <strain evidence="2">441</strain>
    </source>
</reference>
<name>A0A0C9ZYG4_9AGAM</name>
<keyword evidence="2" id="KW-1185">Reference proteome</keyword>
<reference evidence="1 2" key="1">
    <citation type="submission" date="2014-04" db="EMBL/GenBank/DDBJ databases">
        <authorList>
            <consortium name="DOE Joint Genome Institute"/>
            <person name="Kuo A."/>
            <person name="Kohler A."/>
            <person name="Costa M.D."/>
            <person name="Nagy L.G."/>
            <person name="Floudas D."/>
            <person name="Copeland A."/>
            <person name="Barry K.W."/>
            <person name="Cichocki N."/>
            <person name="Veneault-Fourrey C."/>
            <person name="LaButti K."/>
            <person name="Lindquist E.A."/>
            <person name="Lipzen A."/>
            <person name="Lundell T."/>
            <person name="Morin E."/>
            <person name="Murat C."/>
            <person name="Sun H."/>
            <person name="Tunlid A."/>
            <person name="Henrissat B."/>
            <person name="Grigoriev I.V."/>
            <person name="Hibbett D.S."/>
            <person name="Martin F."/>
            <person name="Nordberg H.P."/>
            <person name="Cantor M.N."/>
            <person name="Hua S.X."/>
        </authorList>
    </citation>
    <scope>NUCLEOTIDE SEQUENCE [LARGE SCALE GENOMIC DNA]</scope>
    <source>
        <strain evidence="1 2">441</strain>
    </source>
</reference>
<dbReference type="EMBL" id="KN833697">
    <property type="protein sequence ID" value="KIK27267.1"/>
    <property type="molecule type" value="Genomic_DNA"/>
</dbReference>